<dbReference type="AlphaFoldDB" id="A0A2U2RNX2"/>
<feature type="signal peptide" evidence="1">
    <location>
        <begin position="1"/>
        <end position="40"/>
    </location>
</feature>
<name>A0A2U2RNX2_9MICO</name>
<protein>
    <recommendedName>
        <fullName evidence="4">Tat pathway signal sequence domain protein</fullName>
    </recommendedName>
</protein>
<keyword evidence="3" id="KW-1185">Reference proteome</keyword>
<evidence type="ECO:0000313" key="2">
    <source>
        <dbReference type="EMBL" id="PWH07572.1"/>
    </source>
</evidence>
<proteinExistence type="predicted"/>
<dbReference type="InterPro" id="IPR006311">
    <property type="entry name" value="TAT_signal"/>
</dbReference>
<accession>A0A2U2RNX2</accession>
<feature type="chain" id="PRO_5015495925" description="Tat pathway signal sequence domain protein" evidence="1">
    <location>
        <begin position="41"/>
        <end position="275"/>
    </location>
</feature>
<reference evidence="2 3" key="1">
    <citation type="submission" date="2018-05" db="EMBL/GenBank/DDBJ databases">
        <title>Brachybacterium sp. M1HQ-2T, whole genome shotgun sequence.</title>
        <authorList>
            <person name="Tuo L."/>
        </authorList>
    </citation>
    <scope>NUCLEOTIDE SEQUENCE [LARGE SCALE GENOMIC DNA]</scope>
    <source>
        <strain evidence="2 3">M1HQ-2</strain>
    </source>
</reference>
<dbReference type="Proteomes" id="UP000245590">
    <property type="component" value="Unassembled WGS sequence"/>
</dbReference>
<sequence length="275" mass="29197">MSTSPTSPTPHRPISRGSFLRSTGLLAGGAVALSAGTAQAAPPSESVAAEKATAAAVRLPASWSDTVFTDPLPGYQDGWLSYFWPLFDQGAIQSLDAETIEGQEGFADFTNTRGDASEAFTPYVAGTARLDAEPVEAFFLGAEGTEVWGQVQLVRTASTRRRALLLHVVGTSGWRLRLPRRTPIVSANVLADSLSAVTKKDARQLLAGAVGTAFHPDGDNPATADSLQILDGGRHTVGRVTYPLGGEKLRHRWYGTAVSEIEGVWSYLFGQLPDS</sequence>
<evidence type="ECO:0000313" key="3">
    <source>
        <dbReference type="Proteomes" id="UP000245590"/>
    </source>
</evidence>
<dbReference type="EMBL" id="QFKX01000001">
    <property type="protein sequence ID" value="PWH07572.1"/>
    <property type="molecule type" value="Genomic_DNA"/>
</dbReference>
<comment type="caution">
    <text evidence="2">The sequence shown here is derived from an EMBL/GenBank/DDBJ whole genome shotgun (WGS) entry which is preliminary data.</text>
</comment>
<gene>
    <name evidence="2" type="ORF">DEO23_02785</name>
</gene>
<dbReference type="PROSITE" id="PS51318">
    <property type="entry name" value="TAT"/>
    <property type="match status" value="1"/>
</dbReference>
<evidence type="ECO:0000256" key="1">
    <source>
        <dbReference type="SAM" id="SignalP"/>
    </source>
</evidence>
<organism evidence="2 3">
    <name type="scientific">Brachybacterium endophyticum</name>
    <dbReference type="NCBI Taxonomy" id="2182385"/>
    <lineage>
        <taxon>Bacteria</taxon>
        <taxon>Bacillati</taxon>
        <taxon>Actinomycetota</taxon>
        <taxon>Actinomycetes</taxon>
        <taxon>Micrococcales</taxon>
        <taxon>Dermabacteraceae</taxon>
        <taxon>Brachybacterium</taxon>
    </lineage>
</organism>
<keyword evidence="1" id="KW-0732">Signal</keyword>
<evidence type="ECO:0008006" key="4">
    <source>
        <dbReference type="Google" id="ProtNLM"/>
    </source>
</evidence>